<keyword evidence="1" id="KW-0732">Signal</keyword>
<dbReference type="Pfam" id="PF13670">
    <property type="entry name" value="PepSY_2"/>
    <property type="match status" value="1"/>
</dbReference>
<dbReference type="PROSITE" id="PS51257">
    <property type="entry name" value="PROKAR_LIPOPROTEIN"/>
    <property type="match status" value="1"/>
</dbReference>
<keyword evidence="4" id="KW-1185">Reference proteome</keyword>
<evidence type="ECO:0000313" key="3">
    <source>
        <dbReference type="EMBL" id="GAA0585856.1"/>
    </source>
</evidence>
<evidence type="ECO:0000256" key="1">
    <source>
        <dbReference type="SAM" id="SignalP"/>
    </source>
</evidence>
<reference evidence="3 4" key="1">
    <citation type="journal article" date="2019" name="Int. J. Syst. Evol. Microbiol.">
        <title>The Global Catalogue of Microorganisms (GCM) 10K type strain sequencing project: providing services to taxonomists for standard genome sequencing and annotation.</title>
        <authorList>
            <consortium name="The Broad Institute Genomics Platform"/>
            <consortium name="The Broad Institute Genome Sequencing Center for Infectious Disease"/>
            <person name="Wu L."/>
            <person name="Ma J."/>
        </authorList>
    </citation>
    <scope>NUCLEOTIDE SEQUENCE [LARGE SCALE GENOMIC DNA]</scope>
    <source>
        <strain evidence="3 4">JCM 15089</strain>
    </source>
</reference>
<name>A0ABN1F9M4_9PROT</name>
<comment type="caution">
    <text evidence="3">The sequence shown here is derived from an EMBL/GenBank/DDBJ whole genome shotgun (WGS) entry which is preliminary data.</text>
</comment>
<sequence>MRTASLLSAIAVSACLASPVLASPKCTDQPQSKWLSEEAMKAKIAKMGFKKIRTFQRTMSGCYEIYGFTPDNKKAEVYFNPVTGAVVEKNVDGE</sequence>
<dbReference type="Proteomes" id="UP001499951">
    <property type="component" value="Unassembled WGS sequence"/>
</dbReference>
<evidence type="ECO:0000313" key="4">
    <source>
        <dbReference type="Proteomes" id="UP001499951"/>
    </source>
</evidence>
<organism evidence="3 4">
    <name type="scientific">Rhizomicrobium electricum</name>
    <dbReference type="NCBI Taxonomy" id="480070"/>
    <lineage>
        <taxon>Bacteria</taxon>
        <taxon>Pseudomonadati</taxon>
        <taxon>Pseudomonadota</taxon>
        <taxon>Alphaproteobacteria</taxon>
        <taxon>Micropepsales</taxon>
        <taxon>Micropepsaceae</taxon>
        <taxon>Rhizomicrobium</taxon>
    </lineage>
</organism>
<dbReference type="EMBL" id="BAAADD010000012">
    <property type="protein sequence ID" value="GAA0585856.1"/>
    <property type="molecule type" value="Genomic_DNA"/>
</dbReference>
<protein>
    <submittedName>
        <fullName evidence="3">PepSY domain-containing protein</fullName>
    </submittedName>
</protein>
<accession>A0ABN1F9M4</accession>
<feature type="domain" description="PepSY" evidence="2">
    <location>
        <begin position="8"/>
        <end position="89"/>
    </location>
</feature>
<feature type="chain" id="PRO_5045311080" evidence="1">
    <location>
        <begin position="23"/>
        <end position="94"/>
    </location>
</feature>
<proteinExistence type="predicted"/>
<feature type="signal peptide" evidence="1">
    <location>
        <begin position="1"/>
        <end position="22"/>
    </location>
</feature>
<dbReference type="RefSeq" id="WP_166937323.1">
    <property type="nucleotide sequence ID" value="NZ_BAAADD010000012.1"/>
</dbReference>
<gene>
    <name evidence="3" type="ORF">GCM10008942_38540</name>
</gene>
<dbReference type="InterPro" id="IPR025711">
    <property type="entry name" value="PepSY"/>
</dbReference>
<evidence type="ECO:0000259" key="2">
    <source>
        <dbReference type="Pfam" id="PF13670"/>
    </source>
</evidence>